<dbReference type="AlphaFoldDB" id="A0A3L9Z030"/>
<reference evidence="1 2" key="1">
    <citation type="submission" date="2018-10" db="EMBL/GenBank/DDBJ databases">
        <title>Genomic Encyclopedia of Archaeal and Bacterial Type Strains, Phase II (KMG-II): from individual species to whole genera.</title>
        <authorList>
            <person name="Goeker M."/>
        </authorList>
    </citation>
    <scope>NUCLEOTIDE SEQUENCE [LARGE SCALE GENOMIC DNA]</scope>
    <source>
        <strain evidence="1 2">DSM 23424</strain>
    </source>
</reference>
<dbReference type="RefSeq" id="WP_121906234.1">
    <property type="nucleotide sequence ID" value="NZ_REFC01000011.1"/>
</dbReference>
<name>A0A3L9Z030_9FLAO</name>
<proteinExistence type="predicted"/>
<comment type="caution">
    <text evidence="1">The sequence shown here is derived from an EMBL/GenBank/DDBJ whole genome shotgun (WGS) entry which is preliminary data.</text>
</comment>
<evidence type="ECO:0000313" key="2">
    <source>
        <dbReference type="Proteomes" id="UP000271339"/>
    </source>
</evidence>
<keyword evidence="2" id="KW-1185">Reference proteome</keyword>
<sequence>MKNVSKILIVFALIVNYSCKKNDDTEVEVGTTTLQIGSYEFTAPGDFYVVEGTGIDSLVGDITNGIVSMSFDYGWYTGPATNLPSDEYEVLEDEVEGQYRQIVRPIDPAQSHTRIHLYDIEEAAQFPFSYNSLTISTSGLSAAEQATVITMFYSGVPID</sequence>
<protein>
    <submittedName>
        <fullName evidence="1">Uncharacterized protein</fullName>
    </submittedName>
</protein>
<dbReference type="EMBL" id="REFC01000011">
    <property type="protein sequence ID" value="RMA66226.1"/>
    <property type="molecule type" value="Genomic_DNA"/>
</dbReference>
<gene>
    <name evidence="1" type="ORF">BXY75_0646</name>
</gene>
<organism evidence="1 2">
    <name type="scientific">Ulvibacter antarcticus</name>
    <dbReference type="NCBI Taxonomy" id="442714"/>
    <lineage>
        <taxon>Bacteria</taxon>
        <taxon>Pseudomonadati</taxon>
        <taxon>Bacteroidota</taxon>
        <taxon>Flavobacteriia</taxon>
        <taxon>Flavobacteriales</taxon>
        <taxon>Flavobacteriaceae</taxon>
        <taxon>Ulvibacter</taxon>
    </lineage>
</organism>
<dbReference type="Proteomes" id="UP000271339">
    <property type="component" value="Unassembled WGS sequence"/>
</dbReference>
<accession>A0A3L9Z030</accession>
<dbReference type="OrthoDB" id="955119at2"/>
<evidence type="ECO:0000313" key="1">
    <source>
        <dbReference type="EMBL" id="RMA66226.1"/>
    </source>
</evidence>